<dbReference type="InterPro" id="IPR009839">
    <property type="entry name" value="SseB_N"/>
</dbReference>
<feature type="domain" description="SseB protein N-terminal" evidence="1">
    <location>
        <begin position="12"/>
        <end position="115"/>
    </location>
</feature>
<accession>A0A1P8UV65</accession>
<dbReference type="RefSeq" id="WP_076700989.1">
    <property type="nucleotide sequence ID" value="NZ_CP015093.1"/>
</dbReference>
<reference evidence="2 3" key="1">
    <citation type="submission" date="2016-04" db="EMBL/GenBank/DDBJ databases">
        <title>Deep-sea bacteria in the southern Pacific.</title>
        <authorList>
            <person name="Tang K."/>
        </authorList>
    </citation>
    <scope>NUCLEOTIDE SEQUENCE [LARGE SCALE GENOMIC DNA]</scope>
    <source>
        <strain evidence="2 3">JLT2014</strain>
    </source>
</reference>
<dbReference type="OrthoDB" id="7831317at2"/>
<dbReference type="KEGG" id="paby:Ga0080574_TMP2934"/>
<evidence type="ECO:0000313" key="2">
    <source>
        <dbReference type="EMBL" id="APZ53268.1"/>
    </source>
</evidence>
<evidence type="ECO:0000313" key="3">
    <source>
        <dbReference type="Proteomes" id="UP000187059"/>
    </source>
</evidence>
<organism evidence="2 3">
    <name type="scientific">Salipiger abyssi</name>
    <dbReference type="NCBI Taxonomy" id="1250539"/>
    <lineage>
        <taxon>Bacteria</taxon>
        <taxon>Pseudomonadati</taxon>
        <taxon>Pseudomonadota</taxon>
        <taxon>Alphaproteobacteria</taxon>
        <taxon>Rhodobacterales</taxon>
        <taxon>Roseobacteraceae</taxon>
        <taxon>Salipiger</taxon>
    </lineage>
</organism>
<proteinExistence type="predicted"/>
<dbReference type="STRING" id="1250539.Ga0080574_TMP2934"/>
<dbReference type="EMBL" id="CP015093">
    <property type="protein sequence ID" value="APZ53268.1"/>
    <property type="molecule type" value="Genomic_DNA"/>
</dbReference>
<protein>
    <submittedName>
        <fullName evidence="2">SseB protein N-terminal domain-containing protein</fullName>
    </submittedName>
</protein>
<dbReference type="AlphaFoldDB" id="A0A1P8UV65"/>
<gene>
    <name evidence="2" type="ORF">Ga0080574_TMP2934</name>
</gene>
<name>A0A1P8UV65_9RHOB</name>
<sequence length="263" mass="27751">MTENTPFDIAHAAMEAAPEDDAARLRFYERLADSELFVLLTKEAEGDQVEPEIFELADASFVLVFDREDRLSQFVGGPAPYAALSGRAAVNMLAGQGIGLAVNLEVAPSAILLPEQAVDWLAETLGHGPQEAEAQIEEVLPPAGLPEVLVTALDTKLATAAGFARCAWLAGVAYSDGVRSHLLAFAGTVPGAEGALARAVNEALVFSGIEAGALDVLFIRDSDPLAASLTRVGLRFDLPEIAEPERVERIAPGSDPDSPPILR</sequence>
<dbReference type="Pfam" id="PF07179">
    <property type="entry name" value="SseB"/>
    <property type="match status" value="1"/>
</dbReference>
<evidence type="ECO:0000259" key="1">
    <source>
        <dbReference type="Pfam" id="PF07179"/>
    </source>
</evidence>
<dbReference type="Proteomes" id="UP000187059">
    <property type="component" value="Chromosome"/>
</dbReference>
<keyword evidence="3" id="KW-1185">Reference proteome</keyword>